<dbReference type="HOGENOM" id="CLU_041132_2_0_0"/>
<dbReference type="PANTHER" id="PTHR12526:SF630">
    <property type="entry name" value="GLYCOSYLTRANSFERASE"/>
    <property type="match status" value="1"/>
</dbReference>
<dbReference type="SUPFAM" id="SSF53756">
    <property type="entry name" value="UDP-Glycosyltransferase/glycogen phosphorylase"/>
    <property type="match status" value="1"/>
</dbReference>
<dbReference type="PANTHER" id="PTHR12526">
    <property type="entry name" value="GLYCOSYLTRANSFERASE"/>
    <property type="match status" value="1"/>
</dbReference>
<dbReference type="AlphaFoldDB" id="Q9RYF0"/>
<evidence type="ECO:0000313" key="2">
    <source>
        <dbReference type="Proteomes" id="UP000002524"/>
    </source>
</evidence>
<dbReference type="KEGG" id="dra:DR_A0368"/>
<evidence type="ECO:0000313" key="1">
    <source>
        <dbReference type="EMBL" id="AAF12424.1"/>
    </source>
</evidence>
<dbReference type="PATRIC" id="fig|243230.17.peg.3262"/>
<dbReference type="STRING" id="243230.DR_A0368"/>
<name>Q9RYF0_DEIRA</name>
<dbReference type="PIR" id="C75592">
    <property type="entry name" value="C75592"/>
</dbReference>
<organism evidence="1 2">
    <name type="scientific">Deinococcus radiodurans (strain ATCC 13939 / DSM 20539 / JCM 16871 / CCUG 27074 / LMG 4051 / NBRC 15346 / NCIMB 9279 / VKM B-1422 / R1)</name>
    <dbReference type="NCBI Taxonomy" id="243230"/>
    <lineage>
        <taxon>Bacteria</taxon>
        <taxon>Thermotogati</taxon>
        <taxon>Deinococcota</taxon>
        <taxon>Deinococci</taxon>
        <taxon>Deinococcales</taxon>
        <taxon>Deinococcaceae</taxon>
        <taxon>Deinococcus</taxon>
    </lineage>
</organism>
<dbReference type="Gene3D" id="3.40.50.2000">
    <property type="entry name" value="Glycogen Phosphorylase B"/>
    <property type="match status" value="1"/>
</dbReference>
<dbReference type="OrthoDB" id="9816564at2"/>
<dbReference type="Proteomes" id="UP000002524">
    <property type="component" value="Chromosome 2"/>
</dbReference>
<dbReference type="CAZy" id="GT4">
    <property type="family name" value="Glycosyltransferase Family 4"/>
</dbReference>
<proteinExistence type="predicted"/>
<sequence>MSHALRPLCPPPEQFRPHDGRRPVVVASCSTQAPALLVLSHLRWNFVFQRPQHLMTRAARTRRVFFIEEPVFGEDADRLEMVTDASGVTVCTPHVESGHSPAESQARTARLLTQLVQSEGLDTYDLWVYTPMELPVAAGLTPRLTVYDCMDELANFRGAPPELREREQQLFEQAGVVFTGGHRLYEAKCLQHGNVYPFPSSVEVEHFAQARQDLADPADQRELPRPRLGFYGVIDERFDTALIGELARRRPEWQIVLLGPVVKIDPAELPQAPNLHYLGQKTYAELPQYLAHWDVALLPFALNPSTEFISPTKTPEYLAAGVPVVSTGIRDVIRPYGEGEMVRVADGVDAFEAACAAALDEAGTAQATERQQRADAYLAGLSWDRTWNEMQAAMESAVQTQQSAAPAPLRESADD</sequence>
<dbReference type="FunCoup" id="Q9RYF0">
    <property type="interactions" value="2"/>
</dbReference>
<reference evidence="1 2" key="1">
    <citation type="journal article" date="1999" name="Science">
        <title>Genome sequence of the radioresistant bacterium Deinococcus radiodurans R1.</title>
        <authorList>
            <person name="White O."/>
            <person name="Eisen J.A."/>
            <person name="Heidelberg J.F."/>
            <person name="Hickey E.K."/>
            <person name="Peterson J.D."/>
            <person name="Dodson R.J."/>
            <person name="Haft D.H."/>
            <person name="Gwinn M.L."/>
            <person name="Nelson W.C."/>
            <person name="Richardson D.L."/>
            <person name="Moffat K.S."/>
            <person name="Qin H."/>
            <person name="Jiang L."/>
            <person name="Pamphile W."/>
            <person name="Crosby M."/>
            <person name="Shen M."/>
            <person name="Vamathevan J.J."/>
            <person name="Lam P."/>
            <person name="McDonald L."/>
            <person name="Utterback T."/>
            <person name="Zalewski C."/>
            <person name="Makarova K.S."/>
            <person name="Aravind L."/>
            <person name="Daly M.J."/>
            <person name="Minton K.W."/>
            <person name="Fleischmann R.D."/>
            <person name="Ketchum K.A."/>
            <person name="Nelson K.E."/>
            <person name="Salzberg S."/>
            <person name="Smith H.O."/>
            <person name="Venter J.C."/>
            <person name="Fraser C.M."/>
        </authorList>
    </citation>
    <scope>NUCLEOTIDE SEQUENCE [LARGE SCALE GENOMIC DNA]</scope>
    <source>
        <strain evidence="2">ATCC 13939 / DSM 20539 / JCM 16871 / LMG 4051 / NBRC 15346 / NCIMB 9279 / R1 / VKM B-1422</strain>
    </source>
</reference>
<dbReference type="PaxDb" id="243230-DR_A0368"/>
<dbReference type="EMBL" id="AE001825">
    <property type="protein sequence ID" value="AAF12424.1"/>
    <property type="molecule type" value="Genomic_DNA"/>
</dbReference>
<gene>
    <name evidence="1" type="ordered locus">DR_A0368</name>
</gene>
<evidence type="ECO:0008006" key="3">
    <source>
        <dbReference type="Google" id="ProtNLM"/>
    </source>
</evidence>
<dbReference type="Pfam" id="PF13692">
    <property type="entry name" value="Glyco_trans_1_4"/>
    <property type="match status" value="1"/>
</dbReference>
<protein>
    <recommendedName>
        <fullName evidence="3">Glycosyltransferase</fullName>
    </recommendedName>
</protein>
<dbReference type="CDD" id="cd04950">
    <property type="entry name" value="GT4_TuaH-like"/>
    <property type="match status" value="1"/>
</dbReference>
<dbReference type="EnsemblBacteria" id="AAF12424">
    <property type="protein sequence ID" value="AAF12424"/>
    <property type="gene ID" value="DR_A0368"/>
</dbReference>
<dbReference type="InParanoid" id="Q9RYF0"/>
<accession>Q9RYF0</accession>
<dbReference type="eggNOG" id="COG0438">
    <property type="taxonomic scope" value="Bacteria"/>
</dbReference>
<keyword evidence="2" id="KW-1185">Reference proteome</keyword>